<reference evidence="3" key="1">
    <citation type="submission" date="2013-07" db="EMBL/GenBank/DDBJ databases">
        <title>The Genome Sequence of Cryptococcus pinus CBS10737.</title>
        <authorList>
            <consortium name="The Broad Institute Genome Sequencing Platform"/>
            <person name="Cuomo C."/>
            <person name="Litvintseva A."/>
            <person name="Chen Y."/>
            <person name="Heitman J."/>
            <person name="Sun S."/>
            <person name="Springer D."/>
            <person name="Dromer F."/>
            <person name="Young S.K."/>
            <person name="Zeng Q."/>
            <person name="Gargeya S."/>
            <person name="Fitzgerald M."/>
            <person name="Abouelleil A."/>
            <person name="Alvarado L."/>
            <person name="Berlin A.M."/>
            <person name="Chapman S.B."/>
            <person name="Dewar J."/>
            <person name="Goldberg J."/>
            <person name="Griggs A."/>
            <person name="Gujja S."/>
            <person name="Hansen M."/>
            <person name="Howarth C."/>
            <person name="Imamovic A."/>
            <person name="Larimer J."/>
            <person name="McCowan C."/>
            <person name="Murphy C."/>
            <person name="Pearson M."/>
            <person name="Priest M."/>
            <person name="Roberts A."/>
            <person name="Saif S."/>
            <person name="Shea T."/>
            <person name="Sykes S."/>
            <person name="Wortman J."/>
            <person name="Nusbaum C."/>
            <person name="Birren B."/>
        </authorList>
    </citation>
    <scope>NUCLEOTIDE SEQUENCE [LARGE SCALE GENOMIC DNA]</scope>
    <source>
        <strain evidence="3">CBS 10737</strain>
    </source>
</reference>
<reference evidence="3" key="3">
    <citation type="submission" date="2016-07" db="EMBL/GenBank/DDBJ databases">
        <title>Evolution of pathogenesis and genome organization in the Tremellales.</title>
        <authorList>
            <person name="Cuomo C."/>
            <person name="Litvintseva A."/>
            <person name="Heitman J."/>
            <person name="Chen Y."/>
            <person name="Sun S."/>
            <person name="Springer D."/>
            <person name="Dromer F."/>
            <person name="Young S."/>
            <person name="Zeng Q."/>
            <person name="Chapman S."/>
            <person name="Gujja S."/>
            <person name="Saif S."/>
            <person name="Birren B."/>
        </authorList>
    </citation>
    <scope>NUCLEOTIDE SEQUENCE</scope>
    <source>
        <strain evidence="3">CBS 10737</strain>
    </source>
</reference>
<dbReference type="AlphaFoldDB" id="A0A1B9IB62"/>
<keyword evidence="5" id="KW-1185">Reference proteome</keyword>
<dbReference type="GeneID" id="30170356"/>
<feature type="compositionally biased region" description="Polar residues" evidence="1">
    <location>
        <begin position="170"/>
        <end position="189"/>
    </location>
</feature>
<feature type="compositionally biased region" description="Basic and acidic residues" evidence="1">
    <location>
        <begin position="190"/>
        <end position="208"/>
    </location>
</feature>
<feature type="compositionally biased region" description="Polar residues" evidence="1">
    <location>
        <begin position="79"/>
        <end position="95"/>
    </location>
</feature>
<keyword evidence="2" id="KW-0472">Membrane</keyword>
<evidence type="ECO:0000256" key="2">
    <source>
        <dbReference type="SAM" id="Phobius"/>
    </source>
</evidence>
<evidence type="ECO:0000313" key="3">
    <source>
        <dbReference type="EMBL" id="OCF52694.1"/>
    </source>
</evidence>
<reference evidence="4" key="4">
    <citation type="submission" date="2024-02" db="EMBL/GenBank/DDBJ databases">
        <title>Comparative genomics of Cryptococcus and Kwoniella reveals pathogenesis evolution and contrasting modes of karyotype evolution via chromosome fusion or intercentromeric recombination.</title>
        <authorList>
            <person name="Coelho M.A."/>
            <person name="David-Palma M."/>
            <person name="Shea T."/>
            <person name="Bowers K."/>
            <person name="McGinley-Smith S."/>
            <person name="Mohammad A.W."/>
            <person name="Gnirke A."/>
            <person name="Yurkov A.M."/>
            <person name="Nowrousian M."/>
            <person name="Sun S."/>
            <person name="Cuomo C.A."/>
            <person name="Heitman J."/>
        </authorList>
    </citation>
    <scope>NUCLEOTIDE SEQUENCE</scope>
    <source>
        <strain evidence="4">CBS 10737</strain>
    </source>
</reference>
<feature type="compositionally biased region" description="Low complexity" evidence="1">
    <location>
        <begin position="62"/>
        <end position="76"/>
    </location>
</feature>
<gene>
    <name evidence="3" type="ORF">I206_01987</name>
    <name evidence="4" type="ORF">I206_103007</name>
</gene>
<dbReference type="Proteomes" id="UP000094020">
    <property type="component" value="Chromosome 4"/>
</dbReference>
<keyword evidence="2" id="KW-0812">Transmembrane</keyword>
<proteinExistence type="predicted"/>
<dbReference type="OrthoDB" id="2564879at2759"/>
<evidence type="ECO:0000313" key="4">
    <source>
        <dbReference type="EMBL" id="WWC69071.1"/>
    </source>
</evidence>
<feature type="transmembrane region" description="Helical" evidence="2">
    <location>
        <begin position="556"/>
        <end position="576"/>
    </location>
</feature>
<feature type="compositionally biased region" description="Polar residues" evidence="1">
    <location>
        <begin position="42"/>
        <end position="51"/>
    </location>
</feature>
<accession>A0A1B9IB62</accession>
<evidence type="ECO:0000313" key="5">
    <source>
        <dbReference type="Proteomes" id="UP000094020"/>
    </source>
</evidence>
<dbReference type="KEGG" id="kpin:30170356"/>
<feature type="region of interest" description="Disordered" evidence="1">
    <location>
        <begin position="160"/>
        <end position="217"/>
    </location>
</feature>
<sequence length="644" mass="72671">MAPSSSKMTPLSPVHSRSPVRSPPATLDQAAYSLSLSLSVSAMESNNQATEPQARPPRFYLPSTSNSSPRSSPVAPLSRVQSRNQGETLSSGFSLAEASTSPHVYATANSHSIRRVTSNGSNGSGLYARRSSKASISNLRSALEVYQIHPNTSLPQALLSPEFLGDAGGPSSSHSSQNDQQKNVQIGQEHNQDRRSDVSCNDSSDRTSHTHHSSISSDDLGHLKMDALVDIHRVLYRGKEDLQVRRIELCLKEELQQVRRVVERWFESDCIYEQPLVRLTSRDSMLMHFALLHLFGAVYIPSFTPFATIIHIQELVHLFKTFLLGKDYGIEVDQQIKPTLRTTKSPRTPNPGREEHLLGLGLGVDPPTRSLPNTHKDRRDYVRSESDLITQKLEEKHDHSGMKVYKGWWKLWDITAECKEIGEMECYDGHYLALIEHVLRLSLFPNFRSNSNHESSDQRHPSAYFHPNTQRTDSPHIKGHYILAGKQGIPALPLPSLAKRFLRFLWDQVECWLDWDLRVNTMVQFNEVGKATHIRDVVDIRDLIEFIVPFAKRLRWITKLIGIFTSMFGAILLTILEDHKEANPKSTVKAVQVTMQRQRSQPILAPQSVRLVEKYSAATDTIVPPMKNVPIYGKSLLLYKVLVH</sequence>
<dbReference type="RefSeq" id="XP_019013913.1">
    <property type="nucleotide sequence ID" value="XM_019153752.1"/>
</dbReference>
<feature type="region of interest" description="Disordered" evidence="1">
    <location>
        <begin position="1"/>
        <end position="26"/>
    </location>
</feature>
<dbReference type="EMBL" id="KI894008">
    <property type="protein sequence ID" value="OCF52694.1"/>
    <property type="molecule type" value="Genomic_DNA"/>
</dbReference>
<dbReference type="EMBL" id="CP144522">
    <property type="protein sequence ID" value="WWC69071.1"/>
    <property type="molecule type" value="Genomic_DNA"/>
</dbReference>
<dbReference type="STRING" id="1296096.A0A1B9IB62"/>
<evidence type="ECO:0000256" key="1">
    <source>
        <dbReference type="SAM" id="MobiDB-lite"/>
    </source>
</evidence>
<keyword evidence="2" id="KW-1133">Transmembrane helix</keyword>
<name>A0A1B9IB62_9TREE</name>
<feature type="region of interest" description="Disordered" evidence="1">
    <location>
        <begin position="42"/>
        <end position="95"/>
    </location>
</feature>
<protein>
    <submittedName>
        <fullName evidence="3">Uncharacterized protein</fullName>
    </submittedName>
</protein>
<feature type="compositionally biased region" description="Low complexity" evidence="1">
    <location>
        <begin position="12"/>
        <end position="24"/>
    </location>
</feature>
<reference evidence="4" key="2">
    <citation type="submission" date="2013-07" db="EMBL/GenBank/DDBJ databases">
        <authorList>
            <consortium name="The Broad Institute Genome Sequencing Platform"/>
            <person name="Cuomo C."/>
            <person name="Litvintseva A."/>
            <person name="Chen Y."/>
            <person name="Heitman J."/>
            <person name="Sun S."/>
            <person name="Springer D."/>
            <person name="Dromer F."/>
            <person name="Young S.K."/>
            <person name="Zeng Q."/>
            <person name="Gargeya S."/>
            <person name="Fitzgerald M."/>
            <person name="Abouelleil A."/>
            <person name="Alvarado L."/>
            <person name="Berlin A.M."/>
            <person name="Chapman S.B."/>
            <person name="Dewar J."/>
            <person name="Goldberg J."/>
            <person name="Griggs A."/>
            <person name="Gujja S."/>
            <person name="Hansen M."/>
            <person name="Howarth C."/>
            <person name="Imamovic A."/>
            <person name="Larimer J."/>
            <person name="McCowan C."/>
            <person name="Murphy C."/>
            <person name="Pearson M."/>
            <person name="Priest M."/>
            <person name="Roberts A."/>
            <person name="Saif S."/>
            <person name="Shea T."/>
            <person name="Sykes S."/>
            <person name="Wortman J."/>
            <person name="Nusbaum C."/>
            <person name="Birren B."/>
        </authorList>
    </citation>
    <scope>NUCLEOTIDE SEQUENCE</scope>
    <source>
        <strain evidence="4">CBS 10737</strain>
    </source>
</reference>
<organism evidence="3">
    <name type="scientific">Kwoniella pini CBS 10737</name>
    <dbReference type="NCBI Taxonomy" id="1296096"/>
    <lineage>
        <taxon>Eukaryota</taxon>
        <taxon>Fungi</taxon>
        <taxon>Dikarya</taxon>
        <taxon>Basidiomycota</taxon>
        <taxon>Agaricomycotina</taxon>
        <taxon>Tremellomycetes</taxon>
        <taxon>Tremellales</taxon>
        <taxon>Cryptococcaceae</taxon>
        <taxon>Kwoniella</taxon>
    </lineage>
</organism>